<gene>
    <name evidence="1" type="ORF">PSYICH_LOCUS9217</name>
</gene>
<dbReference type="OrthoDB" id="6749982at2759"/>
<evidence type="ECO:0000313" key="1">
    <source>
        <dbReference type="EMBL" id="CAH1107712.1"/>
    </source>
</evidence>
<reference evidence="1" key="1">
    <citation type="submission" date="2022-01" db="EMBL/GenBank/DDBJ databases">
        <authorList>
            <person name="King R."/>
        </authorList>
    </citation>
    <scope>NUCLEOTIDE SEQUENCE</scope>
</reference>
<evidence type="ECO:0000313" key="2">
    <source>
        <dbReference type="Proteomes" id="UP001153636"/>
    </source>
</evidence>
<dbReference type="Proteomes" id="UP001153636">
    <property type="component" value="Chromosome 3"/>
</dbReference>
<name>A0A9P0CQQ1_9CUCU</name>
<keyword evidence="2" id="KW-1185">Reference proteome</keyword>
<dbReference type="AlphaFoldDB" id="A0A9P0CQQ1"/>
<proteinExistence type="predicted"/>
<organism evidence="1 2">
    <name type="scientific">Psylliodes chrysocephalus</name>
    <dbReference type="NCBI Taxonomy" id="3402493"/>
    <lineage>
        <taxon>Eukaryota</taxon>
        <taxon>Metazoa</taxon>
        <taxon>Ecdysozoa</taxon>
        <taxon>Arthropoda</taxon>
        <taxon>Hexapoda</taxon>
        <taxon>Insecta</taxon>
        <taxon>Pterygota</taxon>
        <taxon>Neoptera</taxon>
        <taxon>Endopterygota</taxon>
        <taxon>Coleoptera</taxon>
        <taxon>Polyphaga</taxon>
        <taxon>Cucujiformia</taxon>
        <taxon>Chrysomeloidea</taxon>
        <taxon>Chrysomelidae</taxon>
        <taxon>Galerucinae</taxon>
        <taxon>Alticini</taxon>
        <taxon>Psylliodes</taxon>
    </lineage>
</organism>
<sequence length="113" mass="13090">MKMKTPHLSENVKLAAQAEMTVHKMRSKNIFIALKNTTDESKASPKTLGFAFEFLQNLPLPQTPVEEIFYLRQLWVNTFCNHNLEDDNLQIYMYHEGVAKKAQTKCAHLFMTT</sequence>
<dbReference type="EMBL" id="OV651815">
    <property type="protein sequence ID" value="CAH1107712.1"/>
    <property type="molecule type" value="Genomic_DNA"/>
</dbReference>
<accession>A0A9P0CQQ1</accession>
<protein>
    <submittedName>
        <fullName evidence="1">Uncharacterized protein</fullName>
    </submittedName>
</protein>